<protein>
    <submittedName>
        <fullName evidence="2">Uncharacterized protein</fullName>
    </submittedName>
</protein>
<keyword evidence="1" id="KW-0472">Membrane</keyword>
<sequence length="589" mass="67013">MTIDGLLTFLALLIAVYTIMSRAQRLNLSLKIRIWHWAAIILLLLAVHVLELPKIVAALPRVPPVADWVLEPKEAAYLLLLAGALCLGVLIHFSPLPRSRVRRLGQLIDELTVNGQTVEVLALLQTHLDRLVRIYKGDFLLPRLRARLVSRDRFNRGPDLERLAEQLLQLAPGEPLRPPRRTLIERAKHVIGSIPSRLGELLPSAETQQEAVGVMLRSTLLRPECVQAIAKSQAHFGLRVLAMDAQERFHFSDEFLRALMLDTSSILYWEIRNNQNYARGHRYNLPEGNRLLRYLFADAKNAEALGVWEPVGEAVIAELDRRHRSETDRYNDSLMDYRDRYQWKCPVFVGIRFFDIMVSEAIAQNICWHMWLYYYPHFVDGICRNYAPDEQRVELDDEFPTVYSFLLYEIVSTLRHWIAEVRDLPPDQENIVLEDDALTHENGNIIKSSILVLGMCLKTILVTERIPPRLKSYLASIGLDLFLDFVRVPKLASYAGVLRASLLAGGFDHRDTESAAYTGNLIAAVVRNDNVPHRHGDVTALLDDLLQQFAESAELDSLAQYVDVQHIGDHEVSVAGGHGGRRYTMARRA</sequence>
<organism evidence="2 3">
    <name type="scientific">Cupriavidus basilensis</name>
    <dbReference type="NCBI Taxonomy" id="68895"/>
    <lineage>
        <taxon>Bacteria</taxon>
        <taxon>Pseudomonadati</taxon>
        <taxon>Pseudomonadota</taxon>
        <taxon>Betaproteobacteria</taxon>
        <taxon>Burkholderiales</taxon>
        <taxon>Burkholderiaceae</taxon>
        <taxon>Cupriavidus</taxon>
    </lineage>
</organism>
<feature type="transmembrane region" description="Helical" evidence="1">
    <location>
        <begin position="75"/>
        <end position="93"/>
    </location>
</feature>
<keyword evidence="3" id="KW-1185">Reference proteome</keyword>
<reference evidence="2 3" key="1">
    <citation type="submission" date="2023-03" db="EMBL/GenBank/DDBJ databases">
        <title>Draft assemblies of triclosan tolerant bacteria isolated from returned activated sludge.</title>
        <authorList>
            <person name="Van Hamelsveld S."/>
        </authorList>
    </citation>
    <scope>NUCLEOTIDE SEQUENCE [LARGE SCALE GENOMIC DNA]</scope>
    <source>
        <strain evidence="2 3">GW210010_S58</strain>
    </source>
</reference>
<evidence type="ECO:0000256" key="1">
    <source>
        <dbReference type="SAM" id="Phobius"/>
    </source>
</evidence>
<gene>
    <name evidence="2" type="ORF">P3W85_00490</name>
</gene>
<proteinExistence type="predicted"/>
<evidence type="ECO:0000313" key="3">
    <source>
        <dbReference type="Proteomes" id="UP001216674"/>
    </source>
</evidence>
<comment type="caution">
    <text evidence="2">The sequence shown here is derived from an EMBL/GenBank/DDBJ whole genome shotgun (WGS) entry which is preliminary data.</text>
</comment>
<name>A0ABT6AI10_9BURK</name>
<feature type="transmembrane region" description="Helical" evidence="1">
    <location>
        <begin position="6"/>
        <end position="23"/>
    </location>
</feature>
<keyword evidence="1" id="KW-1133">Transmembrane helix</keyword>
<dbReference type="Proteomes" id="UP001216674">
    <property type="component" value="Unassembled WGS sequence"/>
</dbReference>
<dbReference type="EMBL" id="JARJLM010000006">
    <property type="protein sequence ID" value="MDF3831446.1"/>
    <property type="molecule type" value="Genomic_DNA"/>
</dbReference>
<dbReference type="RefSeq" id="WP_276263321.1">
    <property type="nucleotide sequence ID" value="NZ_JARJLM010000006.1"/>
</dbReference>
<accession>A0ABT6AI10</accession>
<keyword evidence="1" id="KW-0812">Transmembrane</keyword>
<feature type="transmembrane region" description="Helical" evidence="1">
    <location>
        <begin position="35"/>
        <end position="55"/>
    </location>
</feature>
<evidence type="ECO:0000313" key="2">
    <source>
        <dbReference type="EMBL" id="MDF3831446.1"/>
    </source>
</evidence>